<dbReference type="GO" id="GO:0009279">
    <property type="term" value="C:cell outer membrane"/>
    <property type="evidence" value="ECO:0007669"/>
    <property type="project" value="UniProtKB-SubCell"/>
</dbReference>
<dbReference type="Pfam" id="PF00593">
    <property type="entry name" value="TonB_dep_Rec_b-barrel"/>
    <property type="match status" value="1"/>
</dbReference>
<evidence type="ECO:0000256" key="4">
    <source>
        <dbReference type="RuleBase" id="RU003357"/>
    </source>
</evidence>
<evidence type="ECO:0000259" key="6">
    <source>
        <dbReference type="Pfam" id="PF00593"/>
    </source>
</evidence>
<proteinExistence type="inferred from homology"/>
<dbReference type="eggNOG" id="COG4771">
    <property type="taxonomic scope" value="Bacteria"/>
</dbReference>
<evidence type="ECO:0000259" key="7">
    <source>
        <dbReference type="Pfam" id="PF07715"/>
    </source>
</evidence>
<keyword evidence="4" id="KW-0798">TonB box</keyword>
<name>Q21LS4_SACD2</name>
<dbReference type="Gene3D" id="2.170.130.10">
    <property type="entry name" value="TonB-dependent receptor, plug domain"/>
    <property type="match status" value="1"/>
</dbReference>
<feature type="chain" id="PRO_5004200676" evidence="5">
    <location>
        <begin position="38"/>
        <end position="1158"/>
    </location>
</feature>
<keyword evidence="5" id="KW-0732">Signal</keyword>
<dbReference type="KEGG" id="sde:Sde_1093"/>
<evidence type="ECO:0000256" key="1">
    <source>
        <dbReference type="ARBA" id="ARBA00004442"/>
    </source>
</evidence>
<organism evidence="8 9">
    <name type="scientific">Saccharophagus degradans (strain 2-40 / ATCC 43961 / DSM 17024)</name>
    <dbReference type="NCBI Taxonomy" id="203122"/>
    <lineage>
        <taxon>Bacteria</taxon>
        <taxon>Pseudomonadati</taxon>
        <taxon>Pseudomonadota</taxon>
        <taxon>Gammaproteobacteria</taxon>
        <taxon>Cellvibrionales</taxon>
        <taxon>Cellvibrionaceae</taxon>
        <taxon>Saccharophagus</taxon>
    </lineage>
</organism>
<dbReference type="InterPro" id="IPR012910">
    <property type="entry name" value="Plug_dom"/>
</dbReference>
<keyword evidence="8" id="KW-0675">Receptor</keyword>
<dbReference type="EMBL" id="CP000282">
    <property type="protein sequence ID" value="ABD80355.1"/>
    <property type="molecule type" value="Genomic_DNA"/>
</dbReference>
<dbReference type="PANTHER" id="PTHR40980">
    <property type="entry name" value="PLUG DOMAIN-CONTAINING PROTEIN"/>
    <property type="match status" value="1"/>
</dbReference>
<dbReference type="SUPFAM" id="SSF56935">
    <property type="entry name" value="Porins"/>
    <property type="match status" value="1"/>
</dbReference>
<dbReference type="HOGENOM" id="CLU_006935_2_0_6"/>
<reference evidence="8 9" key="1">
    <citation type="journal article" date="2008" name="PLoS Genet.">
        <title>Complete genome sequence of the complex carbohydrate-degrading marine bacterium, Saccharophagus degradans strain 2-40 T.</title>
        <authorList>
            <person name="Weiner R.M."/>
            <person name="Taylor L.E.II."/>
            <person name="Henrissat B."/>
            <person name="Hauser L."/>
            <person name="Land M."/>
            <person name="Coutinho P.M."/>
            <person name="Rancurel C."/>
            <person name="Saunders E.H."/>
            <person name="Longmire A.G."/>
            <person name="Zhang H."/>
            <person name="Bayer E.A."/>
            <person name="Gilbert H.J."/>
            <person name="Larimer F."/>
            <person name="Zhulin I.B."/>
            <person name="Ekborg N.A."/>
            <person name="Lamed R."/>
            <person name="Richardson P.M."/>
            <person name="Borovok I."/>
            <person name="Hutcheson S."/>
        </authorList>
    </citation>
    <scope>NUCLEOTIDE SEQUENCE [LARGE SCALE GENOMIC DNA]</scope>
    <source>
        <strain evidence="9">2-40 / ATCC 43961 / DSM 17024</strain>
    </source>
</reference>
<evidence type="ECO:0000256" key="5">
    <source>
        <dbReference type="SAM" id="SignalP"/>
    </source>
</evidence>
<feature type="domain" description="TonB-dependent receptor-like beta-barrel" evidence="6">
    <location>
        <begin position="495"/>
        <end position="1121"/>
    </location>
</feature>
<dbReference type="STRING" id="203122.Sde_1093"/>
<feature type="domain" description="TonB-dependent receptor plug" evidence="7">
    <location>
        <begin position="63"/>
        <end position="174"/>
    </location>
</feature>
<keyword evidence="9" id="KW-1185">Reference proteome</keyword>
<keyword evidence="3" id="KW-0998">Cell outer membrane</keyword>
<dbReference type="InterPro" id="IPR000531">
    <property type="entry name" value="Beta-barrel_TonB"/>
</dbReference>
<dbReference type="PANTHER" id="PTHR40980:SF3">
    <property type="entry name" value="TONB-DEPENDENT RECEPTOR-LIKE BETA-BARREL DOMAIN-CONTAINING PROTEIN"/>
    <property type="match status" value="1"/>
</dbReference>
<sequence length="1158" mass="128652">MVYRQDKTEENLLHRGLFKRTALAACVMALSSSPSFAQEEGADLEEVIVTGTRANLQNAQDIKREADTFVDAISAKDIGSLPDRSVLEAIQRLPGVSVERFAGPDDPDHFSVEGSGAVIRGMTQTRSEFNGRDSFTANSGRGLSFQDVSPELMGGVDVYKNQTADMIEGGIGGTISLKTRKPFDAEGRVLSFSGDMSRGDMAKEWTPTVSGLFSDRWDTSIGEFGLLLNAADSSLRGRSHGIQSDAYVQYSAADIRGAEEFVDGDGIVWMPNGSNLLDKDDDRHRSGFAATVQWENPDDTLLATFEYIRSEATLAWTERALKYQGGYYDEDAQTDIRRTRPADAFINNNIHGVNEDTEFQFSNDGVFEAGFLTDTDGWRVADDNIDHVARASWSDNGQDQFGHKFQTDTRVKKTNTLVEDFSINLKWSPTEQIDVEWDAQYIQAESRDDDVVVMLGIYALQDYDTRGDTPTLNIYEPWGGVRDAARASGDDRFETYPTAAFTDYPGFSGDPDGDANYFQDSNNYWWRSAMDHYERSEGDSFATRLDGTYHFEDVPFVRSVKAGVRYAKREQLVRATGWNWGSLGPEFSGGNRAHWLAETPGQQDDWELVDWSDFHGGGVANIPGGQLAHASEDFVKSLVAGRGGSAELSDAGNWQPYQDRSNVDDEYGLFSPGEIYKTTETNNAAYVRVDFGSDDFAMRFSGNVGLRYVSLDREAQGSIQFPDLVPDHAVPSDWSMPLDRDAVVAFVDTEVAATGVMDNIPDPGNDPDSAEWQEYEDRVVAIDQEYAAVLSANEWIGDARNWLTQEERNFGNDQEVLSVQEASFDMLLPSLNLKVEVTDDLVARFAVSKAVALPDMEQVKNQAALGNLEVQESRYEVPNPDPDAAPEPTPIRTADLRLLTEAYVPGWTGDGGNPQLKPMESVQWDLSLEWYFSDVGSLTTSLFHKDLENFFISGAFPKSYTNPSGVSQVADVTHTINSGTGKMDGVEIAYQQFYDMLPEPFDGFGIQATYTYIEASGIPNNQLSPDEDGFTDTVNDTGARVALEDVPLQGQSKHTANFVLMYEKYDWNARLAYNWRSKYLLTTRDVISKYPLWYDDHGQLDGSVFYDVNDNVTVGVQLNNITNSQSETIMILDGKGTEAGRSWFVQDRRASLVVRANF</sequence>
<dbReference type="NCBIfam" id="TIGR01782">
    <property type="entry name" value="TonB-Xanth-Caul"/>
    <property type="match status" value="1"/>
</dbReference>
<dbReference type="InterPro" id="IPR037066">
    <property type="entry name" value="Plug_dom_sf"/>
</dbReference>
<dbReference type="Gene3D" id="2.40.170.20">
    <property type="entry name" value="TonB-dependent receptor, beta-barrel domain"/>
    <property type="match status" value="1"/>
</dbReference>
<dbReference type="RefSeq" id="WP_011467575.1">
    <property type="nucleotide sequence ID" value="NC_007912.1"/>
</dbReference>
<feature type="signal peptide" evidence="5">
    <location>
        <begin position="1"/>
        <end position="37"/>
    </location>
</feature>
<comment type="similarity">
    <text evidence="4">Belongs to the TonB-dependent receptor family.</text>
</comment>
<dbReference type="Proteomes" id="UP000001947">
    <property type="component" value="Chromosome"/>
</dbReference>
<protein>
    <submittedName>
        <fullName evidence="8">TonB-dependent receptor</fullName>
    </submittedName>
</protein>
<evidence type="ECO:0000256" key="2">
    <source>
        <dbReference type="ARBA" id="ARBA00023136"/>
    </source>
</evidence>
<evidence type="ECO:0000256" key="3">
    <source>
        <dbReference type="ARBA" id="ARBA00023237"/>
    </source>
</evidence>
<dbReference type="Pfam" id="PF07715">
    <property type="entry name" value="Plug"/>
    <property type="match status" value="1"/>
</dbReference>
<dbReference type="InterPro" id="IPR036942">
    <property type="entry name" value="Beta-barrel_TonB_sf"/>
</dbReference>
<evidence type="ECO:0000313" key="9">
    <source>
        <dbReference type="Proteomes" id="UP000001947"/>
    </source>
</evidence>
<evidence type="ECO:0000313" key="8">
    <source>
        <dbReference type="EMBL" id="ABD80355.1"/>
    </source>
</evidence>
<dbReference type="AlphaFoldDB" id="Q21LS4"/>
<keyword evidence="2 4" id="KW-0472">Membrane</keyword>
<dbReference type="GeneID" id="98612772"/>
<dbReference type="InterPro" id="IPR010104">
    <property type="entry name" value="TonB_rcpt_bac"/>
</dbReference>
<comment type="subcellular location">
    <subcellularLocation>
        <location evidence="1 4">Cell outer membrane</location>
    </subcellularLocation>
</comment>
<dbReference type="eggNOG" id="COG1629">
    <property type="taxonomic scope" value="Bacteria"/>
</dbReference>
<gene>
    <name evidence="8" type="ordered locus">Sde_1093</name>
</gene>
<accession>Q21LS4</accession>